<dbReference type="Pfam" id="PF13489">
    <property type="entry name" value="Methyltransf_23"/>
    <property type="match status" value="1"/>
</dbReference>
<dbReference type="GO" id="GO:0032259">
    <property type="term" value="P:methylation"/>
    <property type="evidence" value="ECO:0007669"/>
    <property type="project" value="UniProtKB-KW"/>
</dbReference>
<keyword evidence="4 5" id="KW-0949">S-adenosyl-L-methionine</keyword>
<feature type="binding site" evidence="5">
    <location>
        <position position="59"/>
    </location>
    <ligand>
        <name>S-adenosyl-L-methionine</name>
        <dbReference type="ChEBI" id="CHEBI:59789"/>
    </ligand>
</feature>
<comment type="function">
    <text evidence="5">O-methyltransferase that catalyzes the 2 O-methylation steps in the ubiquinone biosynthetic pathway.</text>
</comment>
<dbReference type="InterPro" id="IPR010233">
    <property type="entry name" value="UbiG_MeTrfase"/>
</dbReference>
<evidence type="ECO:0000256" key="4">
    <source>
        <dbReference type="ARBA" id="ARBA00022691"/>
    </source>
</evidence>
<accession>A0ABU1B7Z5</accession>
<sequence length="236" mass="26078">MTEHQNVDSAEIAKFESIAERWWDREGEFKPLHEINPLRLDFIADKANGLFDKETLDVGCGGGILSESMARMGAHVTGIDMGQEPLTVAKLHSLETGVKVNYIKVPAEQFATEHPARFDTITCMEMLEHVPDPASIIQAVATLAKPGADVFFSTLNKTPKAYLYAIIGAEKLLKMVPEGTHDHKKFIKPAQLIAWAEQAGLKVRASAGLSYNPLSKQYSLNTDVSVNYILHFEKLA</sequence>
<dbReference type="CDD" id="cd02440">
    <property type="entry name" value="AdoMet_MTases"/>
    <property type="match status" value="1"/>
</dbReference>
<proteinExistence type="inferred from homology"/>
<keyword evidence="2 5" id="KW-0808">Transferase</keyword>
<keyword evidence="1 5" id="KW-0489">Methyltransferase</keyword>
<keyword evidence="7" id="KW-1185">Reference proteome</keyword>
<evidence type="ECO:0000313" key="6">
    <source>
        <dbReference type="EMBL" id="MDQ9090653.1"/>
    </source>
</evidence>
<comment type="catalytic activity">
    <reaction evidence="5">
        <text>a 3-demethylubiquinol + S-adenosyl-L-methionine = a ubiquinol + S-adenosyl-L-homocysteine + H(+)</text>
        <dbReference type="Rhea" id="RHEA:44380"/>
        <dbReference type="Rhea" id="RHEA-COMP:9566"/>
        <dbReference type="Rhea" id="RHEA-COMP:10914"/>
        <dbReference type="ChEBI" id="CHEBI:15378"/>
        <dbReference type="ChEBI" id="CHEBI:17976"/>
        <dbReference type="ChEBI" id="CHEBI:57856"/>
        <dbReference type="ChEBI" id="CHEBI:59789"/>
        <dbReference type="ChEBI" id="CHEBI:84422"/>
        <dbReference type="EC" id="2.1.1.64"/>
    </reaction>
</comment>
<dbReference type="Proteomes" id="UP001226574">
    <property type="component" value="Unassembled WGS sequence"/>
</dbReference>
<dbReference type="EMBL" id="JAVIFY010000002">
    <property type="protein sequence ID" value="MDQ9090653.1"/>
    <property type="molecule type" value="Genomic_DNA"/>
</dbReference>
<dbReference type="EC" id="2.1.1.222" evidence="5"/>
<keyword evidence="3 5" id="KW-0831">Ubiquinone biosynthesis</keyword>
<dbReference type="PANTHER" id="PTHR43464:SF19">
    <property type="entry name" value="UBIQUINONE BIOSYNTHESIS O-METHYLTRANSFERASE, MITOCHONDRIAL"/>
    <property type="match status" value="1"/>
</dbReference>
<comment type="pathway">
    <text evidence="5">Cofactor biosynthesis; ubiquinone biosynthesis.</text>
</comment>
<comment type="caution">
    <text evidence="6">The sequence shown here is derived from an EMBL/GenBank/DDBJ whole genome shotgun (WGS) entry which is preliminary data.</text>
</comment>
<comment type="catalytic activity">
    <reaction evidence="5">
        <text>a 3-(all-trans-polyprenyl)benzene-1,2-diol + S-adenosyl-L-methionine = a 2-methoxy-6-(all-trans-polyprenyl)phenol + S-adenosyl-L-homocysteine + H(+)</text>
        <dbReference type="Rhea" id="RHEA:31411"/>
        <dbReference type="Rhea" id="RHEA-COMP:9550"/>
        <dbReference type="Rhea" id="RHEA-COMP:9551"/>
        <dbReference type="ChEBI" id="CHEBI:15378"/>
        <dbReference type="ChEBI" id="CHEBI:57856"/>
        <dbReference type="ChEBI" id="CHEBI:59789"/>
        <dbReference type="ChEBI" id="CHEBI:62729"/>
        <dbReference type="ChEBI" id="CHEBI:62731"/>
        <dbReference type="EC" id="2.1.1.222"/>
    </reaction>
</comment>
<organism evidence="6 7">
    <name type="scientific">Pseudoalteromonas haloplanktis</name>
    <name type="common">Alteromonas haloplanktis</name>
    <dbReference type="NCBI Taxonomy" id="228"/>
    <lineage>
        <taxon>Bacteria</taxon>
        <taxon>Pseudomonadati</taxon>
        <taxon>Pseudomonadota</taxon>
        <taxon>Gammaproteobacteria</taxon>
        <taxon>Alteromonadales</taxon>
        <taxon>Pseudoalteromonadaceae</taxon>
        <taxon>Pseudoalteromonas</taxon>
    </lineage>
</organism>
<name>A0ABU1B7Z5_PSEHA</name>
<dbReference type="HAMAP" id="MF_00472">
    <property type="entry name" value="UbiG"/>
    <property type="match status" value="1"/>
</dbReference>
<protein>
    <recommendedName>
        <fullName evidence="5">Ubiquinone biosynthesis O-methyltransferase</fullName>
    </recommendedName>
    <alternativeName>
        <fullName evidence="5">2-polyprenyl-6-hydroxyphenol methylase</fullName>
        <ecNumber evidence="5">2.1.1.222</ecNumber>
    </alternativeName>
    <alternativeName>
        <fullName evidence="5">3-demethylubiquinone 3-O-methyltransferase</fullName>
        <ecNumber evidence="5">2.1.1.64</ecNumber>
    </alternativeName>
</protein>
<evidence type="ECO:0000256" key="2">
    <source>
        <dbReference type="ARBA" id="ARBA00022679"/>
    </source>
</evidence>
<dbReference type="PANTHER" id="PTHR43464">
    <property type="entry name" value="METHYLTRANSFERASE"/>
    <property type="match status" value="1"/>
</dbReference>
<dbReference type="GO" id="GO:0102208">
    <property type="term" value="F:2-polyprenyl-6-hydroxyphenol methylase activity"/>
    <property type="evidence" value="ECO:0007669"/>
    <property type="project" value="UniProtKB-EC"/>
</dbReference>
<reference evidence="6 7" key="1">
    <citation type="submission" date="2023-08" db="EMBL/GenBank/DDBJ databases">
        <title>Pseudoalteromonas haloplanktis LL1 genome.</title>
        <authorList>
            <person name="Wu S."/>
        </authorList>
    </citation>
    <scope>NUCLEOTIDE SEQUENCE [LARGE SCALE GENOMIC DNA]</scope>
    <source>
        <strain evidence="6 7">LL1</strain>
    </source>
</reference>
<feature type="binding site" evidence="5">
    <location>
        <position position="39"/>
    </location>
    <ligand>
        <name>S-adenosyl-L-methionine</name>
        <dbReference type="ChEBI" id="CHEBI:59789"/>
    </ligand>
</feature>
<feature type="binding site" evidence="5">
    <location>
        <position position="80"/>
    </location>
    <ligand>
        <name>S-adenosyl-L-methionine</name>
        <dbReference type="ChEBI" id="CHEBI:59789"/>
    </ligand>
</feature>
<dbReference type="Gene3D" id="3.40.50.150">
    <property type="entry name" value="Vaccinia Virus protein VP39"/>
    <property type="match status" value="1"/>
</dbReference>
<comment type="similarity">
    <text evidence="5">Belongs to the methyltransferase superfamily. UbiG/COQ3 family.</text>
</comment>
<evidence type="ECO:0000313" key="7">
    <source>
        <dbReference type="Proteomes" id="UP001226574"/>
    </source>
</evidence>
<evidence type="ECO:0000256" key="1">
    <source>
        <dbReference type="ARBA" id="ARBA00022603"/>
    </source>
</evidence>
<dbReference type="RefSeq" id="WP_138554313.1">
    <property type="nucleotide sequence ID" value="NZ_JAVIFY010000002.1"/>
</dbReference>
<gene>
    <name evidence="5 6" type="primary">ubiG</name>
    <name evidence="6" type="ORF">RC083_03480</name>
</gene>
<dbReference type="EC" id="2.1.1.64" evidence="5"/>
<feature type="binding site" evidence="5">
    <location>
        <position position="124"/>
    </location>
    <ligand>
        <name>S-adenosyl-L-methionine</name>
        <dbReference type="ChEBI" id="CHEBI:59789"/>
    </ligand>
</feature>
<evidence type="ECO:0000256" key="5">
    <source>
        <dbReference type="HAMAP-Rule" id="MF_00472"/>
    </source>
</evidence>
<dbReference type="InterPro" id="IPR029063">
    <property type="entry name" value="SAM-dependent_MTases_sf"/>
</dbReference>
<dbReference type="SUPFAM" id="SSF53335">
    <property type="entry name" value="S-adenosyl-L-methionine-dependent methyltransferases"/>
    <property type="match status" value="1"/>
</dbReference>
<dbReference type="NCBIfam" id="TIGR01983">
    <property type="entry name" value="UbiG"/>
    <property type="match status" value="1"/>
</dbReference>
<dbReference type="GO" id="GO:0061542">
    <property type="term" value="F:3-demethylubiquinol 3-O-methyltransferase activity"/>
    <property type="evidence" value="ECO:0007669"/>
    <property type="project" value="UniProtKB-EC"/>
</dbReference>
<evidence type="ECO:0000256" key="3">
    <source>
        <dbReference type="ARBA" id="ARBA00022688"/>
    </source>
</evidence>